<evidence type="ECO:0000313" key="5">
    <source>
        <dbReference type="EMBL" id="MCB6937218.1"/>
    </source>
</evidence>
<dbReference type="SUPFAM" id="SSF53448">
    <property type="entry name" value="Nucleotide-diphospho-sugar transferases"/>
    <property type="match status" value="1"/>
</dbReference>
<dbReference type="InterPro" id="IPR029044">
    <property type="entry name" value="Nucleotide-diphossugar_trans"/>
</dbReference>
<reference evidence="5" key="1">
    <citation type="submission" date="2021-10" db="EMBL/GenBank/DDBJ databases">
        <title>Collection of gut derived symbiotic bacterial strains cultured from healthy donors.</title>
        <authorList>
            <person name="Lin H."/>
            <person name="Littmann E."/>
            <person name="Kohout C."/>
            <person name="Pamer E.G."/>
        </authorList>
    </citation>
    <scope>NUCLEOTIDE SEQUENCE</scope>
    <source>
        <strain evidence="5">DFI.9.42</strain>
    </source>
</reference>
<protein>
    <submittedName>
        <fullName evidence="5">Glycosyltransferase</fullName>
        <ecNumber evidence="5">2.4.-.-</ecNumber>
    </submittedName>
</protein>
<organism evidence="5 6">
    <name type="scientific">Agathobacter rectalis</name>
    <dbReference type="NCBI Taxonomy" id="39491"/>
    <lineage>
        <taxon>Bacteria</taxon>
        <taxon>Bacillati</taxon>
        <taxon>Bacillota</taxon>
        <taxon>Clostridia</taxon>
        <taxon>Lachnospirales</taxon>
        <taxon>Lachnospiraceae</taxon>
        <taxon>Agathobacter</taxon>
    </lineage>
</organism>
<keyword evidence="2 5" id="KW-0328">Glycosyltransferase</keyword>
<name>A0AAW4UCI6_9FIRM</name>
<dbReference type="RefSeq" id="WP_306780462.1">
    <property type="nucleotide sequence ID" value="NZ_JAJCJK010000002.1"/>
</dbReference>
<keyword evidence="3 5" id="KW-0808">Transferase</keyword>
<evidence type="ECO:0000259" key="4">
    <source>
        <dbReference type="Pfam" id="PF00535"/>
    </source>
</evidence>
<dbReference type="Gene3D" id="3.90.550.10">
    <property type="entry name" value="Spore Coat Polysaccharide Biosynthesis Protein SpsA, Chain A"/>
    <property type="match status" value="1"/>
</dbReference>
<dbReference type="AlphaFoldDB" id="A0AAW4UCI6"/>
<dbReference type="InterPro" id="IPR050834">
    <property type="entry name" value="Glycosyltransf_2"/>
</dbReference>
<dbReference type="Pfam" id="PF00535">
    <property type="entry name" value="Glycos_transf_2"/>
    <property type="match status" value="1"/>
</dbReference>
<comment type="similarity">
    <text evidence="1">Belongs to the glycosyltransferase 2 family.</text>
</comment>
<evidence type="ECO:0000256" key="1">
    <source>
        <dbReference type="ARBA" id="ARBA00006739"/>
    </source>
</evidence>
<evidence type="ECO:0000256" key="2">
    <source>
        <dbReference type="ARBA" id="ARBA00022676"/>
    </source>
</evidence>
<proteinExistence type="inferred from homology"/>
<accession>A0AAW4UCI6</accession>
<dbReference type="EMBL" id="JAJCJK010000002">
    <property type="protein sequence ID" value="MCB6937218.1"/>
    <property type="molecule type" value="Genomic_DNA"/>
</dbReference>
<evidence type="ECO:0000313" key="6">
    <source>
        <dbReference type="Proteomes" id="UP001197684"/>
    </source>
</evidence>
<dbReference type="PANTHER" id="PTHR43685">
    <property type="entry name" value="GLYCOSYLTRANSFERASE"/>
    <property type="match status" value="1"/>
</dbReference>
<dbReference type="PANTHER" id="PTHR43685:SF5">
    <property type="entry name" value="GLYCOSYLTRANSFERASE EPSE-RELATED"/>
    <property type="match status" value="1"/>
</dbReference>
<gene>
    <name evidence="5" type="ORF">LIZ56_02160</name>
</gene>
<evidence type="ECO:0000256" key="3">
    <source>
        <dbReference type="ARBA" id="ARBA00022679"/>
    </source>
</evidence>
<sequence>MISNKPLVSVIMATYNEKPNIIKSSIQSILDQSYSNFELLIFDDSTNVETKSAIDDMSKDSRVCVYRESTRVGFVESLNKGLKKAQGDFIARMDGDDFALRERLEKEVSFLLTHKNIMVVGGQMDIMDEHDNIVSHRNYPERGIKLWLFSCYRNPLAHPTVMMRSKIVDRGYLYNEKLKMSEDLDFWLRLMNDGYKIANLPDTVLRFRVQSDFINKRVNEKQRMYMSKVRKMNFRTKHPVHGVLSVVAGWIFTHISAESIKTMYKKENKNV</sequence>
<dbReference type="InterPro" id="IPR001173">
    <property type="entry name" value="Glyco_trans_2-like"/>
</dbReference>
<dbReference type="EC" id="2.4.-.-" evidence="5"/>
<comment type="caution">
    <text evidence="5">The sequence shown here is derived from an EMBL/GenBank/DDBJ whole genome shotgun (WGS) entry which is preliminary data.</text>
</comment>
<feature type="domain" description="Glycosyltransferase 2-like" evidence="4">
    <location>
        <begin position="9"/>
        <end position="156"/>
    </location>
</feature>
<dbReference type="GO" id="GO:0016757">
    <property type="term" value="F:glycosyltransferase activity"/>
    <property type="evidence" value="ECO:0007669"/>
    <property type="project" value="UniProtKB-KW"/>
</dbReference>
<dbReference type="Proteomes" id="UP001197684">
    <property type="component" value="Unassembled WGS sequence"/>
</dbReference>